<dbReference type="RefSeq" id="WP_204400783.1">
    <property type="nucleotide sequence ID" value="NZ_JAFBEE010000004.1"/>
</dbReference>
<organism evidence="1 2">
    <name type="scientific">Alkaliphilus hydrothermalis</name>
    <dbReference type="NCBI Taxonomy" id="1482730"/>
    <lineage>
        <taxon>Bacteria</taxon>
        <taxon>Bacillati</taxon>
        <taxon>Bacillota</taxon>
        <taxon>Clostridia</taxon>
        <taxon>Peptostreptococcales</taxon>
        <taxon>Natronincolaceae</taxon>
        <taxon>Alkaliphilus</taxon>
    </lineage>
</organism>
<accession>A0ABS2NNH6</accession>
<reference evidence="1 2" key="1">
    <citation type="submission" date="2021-01" db="EMBL/GenBank/DDBJ databases">
        <title>Genomic Encyclopedia of Type Strains, Phase IV (KMG-IV): sequencing the most valuable type-strain genomes for metagenomic binning, comparative biology and taxonomic classification.</title>
        <authorList>
            <person name="Goeker M."/>
        </authorList>
    </citation>
    <scope>NUCLEOTIDE SEQUENCE [LARGE SCALE GENOMIC DNA]</scope>
    <source>
        <strain evidence="1 2">DSM 25890</strain>
    </source>
</reference>
<gene>
    <name evidence="1" type="ORF">JOC73_001009</name>
</gene>
<name>A0ABS2NNH6_9FIRM</name>
<keyword evidence="2" id="KW-1185">Reference proteome</keyword>
<sequence length="68" mass="7992">MDRDSIQITKTINDLQKNQVSTMFATTFSKKFSSVWIFSENVEVVAKVLYKSIDYSKGFMRRIVMEIF</sequence>
<dbReference type="EMBL" id="JAFBEE010000004">
    <property type="protein sequence ID" value="MBM7614498.1"/>
    <property type="molecule type" value="Genomic_DNA"/>
</dbReference>
<protein>
    <submittedName>
        <fullName evidence="1">Uncharacterized protein</fullName>
    </submittedName>
</protein>
<comment type="caution">
    <text evidence="1">The sequence shown here is derived from an EMBL/GenBank/DDBJ whole genome shotgun (WGS) entry which is preliminary data.</text>
</comment>
<evidence type="ECO:0000313" key="1">
    <source>
        <dbReference type="EMBL" id="MBM7614498.1"/>
    </source>
</evidence>
<dbReference type="Proteomes" id="UP001314796">
    <property type="component" value="Unassembled WGS sequence"/>
</dbReference>
<evidence type="ECO:0000313" key="2">
    <source>
        <dbReference type="Proteomes" id="UP001314796"/>
    </source>
</evidence>
<proteinExistence type="predicted"/>